<dbReference type="EMBL" id="BARW01042911">
    <property type="protein sequence ID" value="GAJ16869.1"/>
    <property type="molecule type" value="Genomic_DNA"/>
</dbReference>
<evidence type="ECO:0000313" key="1">
    <source>
        <dbReference type="EMBL" id="GAJ16869.1"/>
    </source>
</evidence>
<gene>
    <name evidence="1" type="ORF">S12H4_63261</name>
</gene>
<feature type="non-terminal residue" evidence="1">
    <location>
        <position position="49"/>
    </location>
</feature>
<organism evidence="1">
    <name type="scientific">marine sediment metagenome</name>
    <dbReference type="NCBI Taxonomy" id="412755"/>
    <lineage>
        <taxon>unclassified sequences</taxon>
        <taxon>metagenomes</taxon>
        <taxon>ecological metagenomes</taxon>
    </lineage>
</organism>
<name>X1UH55_9ZZZZ</name>
<dbReference type="AlphaFoldDB" id="X1UH55"/>
<evidence type="ECO:0008006" key="2">
    <source>
        <dbReference type="Google" id="ProtNLM"/>
    </source>
</evidence>
<feature type="non-terminal residue" evidence="1">
    <location>
        <position position="1"/>
    </location>
</feature>
<sequence length="49" mass="5557">VERSGQGIDKIFLNCIAESKGMPDYSKSDDYQVYLIIPAKIQDKAFTLF</sequence>
<accession>X1UH55</accession>
<protein>
    <recommendedName>
        <fullName evidence="2">ATP-dependent DNA helicase RecG C-terminal domain-containing protein</fullName>
    </recommendedName>
</protein>
<proteinExistence type="predicted"/>
<reference evidence="1" key="1">
    <citation type="journal article" date="2014" name="Front. Microbiol.">
        <title>High frequency of phylogenetically diverse reductive dehalogenase-homologous genes in deep subseafloor sedimentary metagenomes.</title>
        <authorList>
            <person name="Kawai M."/>
            <person name="Futagami T."/>
            <person name="Toyoda A."/>
            <person name="Takaki Y."/>
            <person name="Nishi S."/>
            <person name="Hori S."/>
            <person name="Arai W."/>
            <person name="Tsubouchi T."/>
            <person name="Morono Y."/>
            <person name="Uchiyama I."/>
            <person name="Ito T."/>
            <person name="Fujiyama A."/>
            <person name="Inagaki F."/>
            <person name="Takami H."/>
        </authorList>
    </citation>
    <scope>NUCLEOTIDE SEQUENCE</scope>
    <source>
        <strain evidence="1">Expedition CK06-06</strain>
    </source>
</reference>
<comment type="caution">
    <text evidence="1">The sequence shown here is derived from an EMBL/GenBank/DDBJ whole genome shotgun (WGS) entry which is preliminary data.</text>
</comment>